<feature type="compositionally biased region" description="Acidic residues" evidence="1">
    <location>
        <begin position="405"/>
        <end position="415"/>
    </location>
</feature>
<feature type="region of interest" description="Disordered" evidence="1">
    <location>
        <begin position="250"/>
        <end position="463"/>
    </location>
</feature>
<sequence length="501" mass="53368">MATFLDDSDETSLVSIPLQTRPASDHISVASAPSVSSSTTTITTVPTTGSSDDGLRSSCSISSSDTASITTTSDDSGRDGSPTGNKLTAVEGPPPSEQPLQGTAFIDEWEAEVLDYAIPTLNNHLTRKKSKTAMKYLRRDSRESLQVHQRRRSSSWSGQQRPSTPEIEYPPMQSLSDIASESSISDLSETLSTISDDDDLDLLDEKIPPAPLNSRTVLVAYCNDGPASLDHNPDTTVLDMLDLISCLSDYDPAGNKTTDPPSRTVSKRMSHQSINASSRKLASLLGPDFHGKATKPSPSAQQPPSKTSLFRRRSLLPLRPSSSSASLADPVRRASGPASPSSQPSLTSSRSCDFRESTTLTPRSSFLRASAGSTNPRNSFLSVPGSDIHHHPTPSLSRSSSHTDDGEDNDDENDDLSCAAPPDIPLAPTHHHHFSLPPHPLSSSSSSPSGAAGRTPAAAAADPPEFYVHPIYAGGGFGRSRFSAFRLSPPVKTAWFVNREG</sequence>
<reference evidence="3" key="2">
    <citation type="submission" date="2020-04" db="EMBL/GenBank/DDBJ databases">
        <authorList>
            <consortium name="NCBI Genome Project"/>
        </authorList>
    </citation>
    <scope>NUCLEOTIDE SEQUENCE</scope>
    <source>
        <strain evidence="3">CBS 342.82</strain>
    </source>
</reference>
<evidence type="ECO:0000313" key="3">
    <source>
        <dbReference type="RefSeq" id="XP_033462818.1"/>
    </source>
</evidence>
<name>A0A6J3MFX2_9PEZI</name>
<keyword evidence="2" id="KW-1185">Reference proteome</keyword>
<feature type="compositionally biased region" description="Low complexity" evidence="1">
    <location>
        <begin position="441"/>
        <end position="463"/>
    </location>
</feature>
<evidence type="ECO:0000313" key="2">
    <source>
        <dbReference type="Proteomes" id="UP000504637"/>
    </source>
</evidence>
<reference evidence="3" key="1">
    <citation type="submission" date="2020-01" db="EMBL/GenBank/DDBJ databases">
        <authorList>
            <consortium name="DOE Joint Genome Institute"/>
            <person name="Haridas S."/>
            <person name="Albert R."/>
            <person name="Binder M."/>
            <person name="Bloem J."/>
            <person name="Labutti K."/>
            <person name="Salamov A."/>
            <person name="Andreopoulos B."/>
            <person name="Baker S.E."/>
            <person name="Barry K."/>
            <person name="Bills G."/>
            <person name="Bluhm B.H."/>
            <person name="Cannon C."/>
            <person name="Castanera R."/>
            <person name="Culley D.E."/>
            <person name="Daum C."/>
            <person name="Ezra D."/>
            <person name="Gonzalez J.B."/>
            <person name="Henrissat B."/>
            <person name="Kuo A."/>
            <person name="Liang C."/>
            <person name="Lipzen A."/>
            <person name="Lutzoni F."/>
            <person name="Magnuson J."/>
            <person name="Mondo S."/>
            <person name="Nolan M."/>
            <person name="Ohm R."/>
            <person name="Pangilinan J."/>
            <person name="Park H.-J."/>
            <person name="Ramirez L."/>
            <person name="Alfaro M."/>
            <person name="Sun H."/>
            <person name="Tritt A."/>
            <person name="Yoshinaga Y."/>
            <person name="Zwiers L.-H."/>
            <person name="Turgeon B.G."/>
            <person name="Goodwin S.B."/>
            <person name="Spatafora J.W."/>
            <person name="Crous P.W."/>
            <person name="Grigoriev I.V."/>
        </authorList>
    </citation>
    <scope>NUCLEOTIDE SEQUENCE</scope>
    <source>
        <strain evidence="3">CBS 342.82</strain>
    </source>
</reference>
<organism evidence="3">
    <name type="scientific">Dissoconium aciculare CBS 342.82</name>
    <dbReference type="NCBI Taxonomy" id="1314786"/>
    <lineage>
        <taxon>Eukaryota</taxon>
        <taxon>Fungi</taxon>
        <taxon>Dikarya</taxon>
        <taxon>Ascomycota</taxon>
        <taxon>Pezizomycotina</taxon>
        <taxon>Dothideomycetes</taxon>
        <taxon>Dothideomycetidae</taxon>
        <taxon>Mycosphaerellales</taxon>
        <taxon>Dissoconiaceae</taxon>
        <taxon>Dissoconium</taxon>
    </lineage>
</organism>
<feature type="region of interest" description="Disordered" evidence="1">
    <location>
        <begin position="138"/>
        <end position="172"/>
    </location>
</feature>
<dbReference type="Proteomes" id="UP000504637">
    <property type="component" value="Unplaced"/>
</dbReference>
<feature type="compositionally biased region" description="Polar residues" evidence="1">
    <location>
        <begin position="271"/>
        <end position="280"/>
    </location>
</feature>
<feature type="compositionally biased region" description="Low complexity" evidence="1">
    <location>
        <begin position="315"/>
        <end position="351"/>
    </location>
</feature>
<evidence type="ECO:0000256" key="1">
    <source>
        <dbReference type="SAM" id="MobiDB-lite"/>
    </source>
</evidence>
<feature type="compositionally biased region" description="Polar residues" evidence="1">
    <location>
        <begin position="371"/>
        <end position="381"/>
    </location>
</feature>
<dbReference type="RefSeq" id="XP_033462818.1">
    <property type="nucleotide sequence ID" value="XM_033609099.1"/>
</dbReference>
<feature type="compositionally biased region" description="Polar residues" evidence="1">
    <location>
        <begin position="255"/>
        <end position="264"/>
    </location>
</feature>
<feature type="region of interest" description="Disordered" evidence="1">
    <location>
        <begin position="1"/>
        <end position="101"/>
    </location>
</feature>
<feature type="compositionally biased region" description="Acidic residues" evidence="1">
    <location>
        <begin position="1"/>
        <end position="10"/>
    </location>
</feature>
<proteinExistence type="predicted"/>
<dbReference type="GeneID" id="54366900"/>
<feature type="compositionally biased region" description="Polar residues" evidence="1">
    <location>
        <begin position="11"/>
        <end position="22"/>
    </location>
</feature>
<accession>A0A6J3MFX2</accession>
<feature type="compositionally biased region" description="Low complexity" evidence="1">
    <location>
        <begin position="294"/>
        <end position="308"/>
    </location>
</feature>
<feature type="compositionally biased region" description="Low complexity" evidence="1">
    <location>
        <begin position="27"/>
        <end position="74"/>
    </location>
</feature>
<reference evidence="3" key="3">
    <citation type="submission" date="2025-08" db="UniProtKB">
        <authorList>
            <consortium name="RefSeq"/>
        </authorList>
    </citation>
    <scope>IDENTIFICATION</scope>
    <source>
        <strain evidence="3">CBS 342.82</strain>
    </source>
</reference>
<gene>
    <name evidence="3" type="ORF">K489DRAFT_98244</name>
</gene>
<dbReference type="AlphaFoldDB" id="A0A6J3MFX2"/>
<protein>
    <submittedName>
        <fullName evidence="3">Uncharacterized protein</fullName>
    </submittedName>
</protein>